<dbReference type="RefSeq" id="WP_084021318.1">
    <property type="nucleotide sequence ID" value="NZ_CP016282.1"/>
</dbReference>
<dbReference type="Proteomes" id="UP000092582">
    <property type="component" value="Chromosome 1"/>
</dbReference>
<keyword evidence="1" id="KW-0472">Membrane</keyword>
<dbReference type="PATRIC" id="fig|670052.7.peg.3874"/>
<evidence type="ECO:0000313" key="3">
    <source>
        <dbReference type="Proteomes" id="UP000092582"/>
    </source>
</evidence>
<feature type="transmembrane region" description="Helical" evidence="1">
    <location>
        <begin position="48"/>
        <end position="67"/>
    </location>
</feature>
<evidence type="ECO:0008006" key="4">
    <source>
        <dbReference type="Google" id="ProtNLM"/>
    </source>
</evidence>
<evidence type="ECO:0000256" key="1">
    <source>
        <dbReference type="SAM" id="Phobius"/>
    </source>
</evidence>
<proteinExistence type="predicted"/>
<gene>
    <name evidence="2" type="ORF">PA27867_3769</name>
</gene>
<keyword evidence="3" id="KW-1185">Reference proteome</keyword>
<keyword evidence="1" id="KW-0812">Transmembrane</keyword>
<keyword evidence="1" id="KW-1133">Transmembrane helix</keyword>
<dbReference type="OrthoDB" id="5126451at2"/>
<organism evidence="2 3">
    <name type="scientific">Cryobacterium arcticum</name>
    <dbReference type="NCBI Taxonomy" id="670052"/>
    <lineage>
        <taxon>Bacteria</taxon>
        <taxon>Bacillati</taxon>
        <taxon>Actinomycetota</taxon>
        <taxon>Actinomycetes</taxon>
        <taxon>Micrococcales</taxon>
        <taxon>Microbacteriaceae</taxon>
        <taxon>Cryobacterium</taxon>
    </lineage>
</organism>
<dbReference type="STRING" id="670052.PA27867_3769"/>
<dbReference type="AlphaFoldDB" id="A0A1B1BQ12"/>
<dbReference type="KEGG" id="cart:PA27867_3769"/>
<name>A0A1B1BQ12_9MICO</name>
<reference evidence="2 3" key="1">
    <citation type="submission" date="2016-06" db="EMBL/GenBank/DDBJ databases">
        <title>Genome sequencing of Cryobacterium arcticum PAMC 27867.</title>
        <authorList>
            <person name="Lee J."/>
            <person name="Kim O.-S."/>
        </authorList>
    </citation>
    <scope>NUCLEOTIDE SEQUENCE [LARGE SCALE GENOMIC DNA]</scope>
    <source>
        <strain evidence="2 3">PAMC 27867</strain>
    </source>
</reference>
<sequence length="220" mass="23115">MNGSSTTSAPGTLPRRLAVTVPHLRPVNRAHRSTYKRLLRRETHSPRTVAAVSVASVIIAGCLYGGTELVLELLDRPALLVAPTDAVAYVSQVNRLAPAILLTAGILAGLAGIALVLVALLPGRRARHEVDSDRAAVVVDDDVIAASLERRASVAAHVAPNNVDVTVSRRSATVRLTPESGVLPNRFTAEKAIAEAIAYDALRPAIDPTVVITPTGRVDA</sequence>
<evidence type="ECO:0000313" key="2">
    <source>
        <dbReference type="EMBL" id="ANP74684.1"/>
    </source>
</evidence>
<dbReference type="EMBL" id="CP016282">
    <property type="protein sequence ID" value="ANP74684.1"/>
    <property type="molecule type" value="Genomic_DNA"/>
</dbReference>
<accession>A0A1B1BQ12</accession>
<feature type="transmembrane region" description="Helical" evidence="1">
    <location>
        <begin position="99"/>
        <end position="121"/>
    </location>
</feature>
<protein>
    <recommendedName>
        <fullName evidence="4">DNA/RNA endonuclease G</fullName>
    </recommendedName>
</protein>